<evidence type="ECO:0008006" key="3">
    <source>
        <dbReference type="Google" id="ProtNLM"/>
    </source>
</evidence>
<accession>A0AAV2SWE5</accession>
<proteinExistence type="predicted"/>
<reference evidence="1 2" key="1">
    <citation type="submission" date="2024-05" db="EMBL/GenBank/DDBJ databases">
        <authorList>
            <person name="Wallberg A."/>
        </authorList>
    </citation>
    <scope>NUCLEOTIDE SEQUENCE [LARGE SCALE GENOMIC DNA]</scope>
</reference>
<dbReference type="AlphaFoldDB" id="A0AAV2SWE5"/>
<organism evidence="1 2">
    <name type="scientific">Meganyctiphanes norvegica</name>
    <name type="common">Northern krill</name>
    <name type="synonym">Thysanopoda norvegica</name>
    <dbReference type="NCBI Taxonomy" id="48144"/>
    <lineage>
        <taxon>Eukaryota</taxon>
        <taxon>Metazoa</taxon>
        <taxon>Ecdysozoa</taxon>
        <taxon>Arthropoda</taxon>
        <taxon>Crustacea</taxon>
        <taxon>Multicrustacea</taxon>
        <taxon>Malacostraca</taxon>
        <taxon>Eumalacostraca</taxon>
        <taxon>Eucarida</taxon>
        <taxon>Euphausiacea</taxon>
        <taxon>Euphausiidae</taxon>
        <taxon>Meganyctiphanes</taxon>
    </lineage>
</organism>
<evidence type="ECO:0000313" key="2">
    <source>
        <dbReference type="Proteomes" id="UP001497623"/>
    </source>
</evidence>
<gene>
    <name evidence="1" type="ORF">MNOR_LOCUS41430</name>
</gene>
<protein>
    <recommendedName>
        <fullName evidence="3">Protein sleepless</fullName>
    </recommendedName>
</protein>
<evidence type="ECO:0000313" key="1">
    <source>
        <dbReference type="EMBL" id="CAL4248418.1"/>
    </source>
</evidence>
<keyword evidence="2" id="KW-1185">Reference proteome</keyword>
<comment type="caution">
    <text evidence="1">The sequence shown here is derived from an EMBL/GenBank/DDBJ whole genome shotgun (WGS) entry which is preliminary data.</text>
</comment>
<dbReference type="Proteomes" id="UP001497623">
    <property type="component" value="Unassembled WGS sequence"/>
</dbReference>
<name>A0AAV2SWE5_MEGNR</name>
<dbReference type="EMBL" id="CAXKWB010152381">
    <property type="protein sequence ID" value="CAL4248418.1"/>
    <property type="molecule type" value="Genomic_DNA"/>
</dbReference>
<feature type="non-terminal residue" evidence="1">
    <location>
        <position position="1"/>
    </location>
</feature>
<sequence>IFSVTAYTPLKCYNCQGYDDTFRPDNNANNKYCSNKYWDASKAAKVSNNDIGAHFDNPFCVVLTYPSPTKGRTLQVRTMWGYTNYNGVKTLMSFNGTTAVPANLERSTESVDMNGNFCQKDLCNSAIGSLKGGSLLIAVCLTLLTKLF</sequence>